<keyword evidence="4" id="KW-0489">Methyltransferase</keyword>
<dbReference type="eggNOG" id="KOG0942">
    <property type="taxonomic scope" value="Eukaryota"/>
</dbReference>
<dbReference type="SUPFAM" id="SSF53335">
    <property type="entry name" value="S-adenosyl-L-methionine-dependent methyltransferases"/>
    <property type="match status" value="1"/>
</dbReference>
<dbReference type="CDD" id="cd02440">
    <property type="entry name" value="AdoMet_MTases"/>
    <property type="match status" value="1"/>
</dbReference>
<dbReference type="Proteomes" id="UP000008867">
    <property type="component" value="Chromosome 1"/>
</dbReference>
<evidence type="ECO:0000256" key="4">
    <source>
        <dbReference type="ARBA" id="ARBA00022603"/>
    </source>
</evidence>
<evidence type="ECO:0000256" key="6">
    <source>
        <dbReference type="ARBA" id="ARBA00023128"/>
    </source>
</evidence>
<evidence type="ECO:0000313" key="10">
    <source>
        <dbReference type="Proteomes" id="UP000008867"/>
    </source>
</evidence>
<evidence type="ECO:0000256" key="3">
    <source>
        <dbReference type="ARBA" id="ARBA00011935"/>
    </source>
</evidence>
<feature type="region of interest" description="Disordered" evidence="8">
    <location>
        <begin position="28"/>
        <end position="63"/>
    </location>
</feature>
<dbReference type="InterPro" id="IPR038375">
    <property type="entry name" value="NDUFAF7_sf"/>
</dbReference>
<dbReference type="AlphaFoldDB" id="E6ZKF5"/>
<comment type="similarity">
    <text evidence="2">Belongs to the NDUFAF7 family.</text>
</comment>
<gene>
    <name evidence="9" type="ORF">sr11781</name>
</gene>
<comment type="catalytic activity">
    <reaction evidence="7">
        <text>L-arginyl-[protein] + 2 S-adenosyl-L-methionine = N(omega),N(omega)'-dimethyl-L-arginyl-[protein] + 2 S-adenosyl-L-homocysteine + 2 H(+)</text>
        <dbReference type="Rhea" id="RHEA:48108"/>
        <dbReference type="Rhea" id="RHEA-COMP:10532"/>
        <dbReference type="Rhea" id="RHEA-COMP:11992"/>
        <dbReference type="ChEBI" id="CHEBI:15378"/>
        <dbReference type="ChEBI" id="CHEBI:29965"/>
        <dbReference type="ChEBI" id="CHEBI:57856"/>
        <dbReference type="ChEBI" id="CHEBI:59789"/>
        <dbReference type="ChEBI" id="CHEBI:88221"/>
        <dbReference type="EC" id="2.1.1.320"/>
    </reaction>
</comment>
<keyword evidence="10" id="KW-1185">Reference proteome</keyword>
<dbReference type="Pfam" id="PF02636">
    <property type="entry name" value="Methyltransf_28"/>
    <property type="match status" value="1"/>
</dbReference>
<evidence type="ECO:0000256" key="5">
    <source>
        <dbReference type="ARBA" id="ARBA00022679"/>
    </source>
</evidence>
<keyword evidence="6" id="KW-0496">Mitochondrion</keyword>
<dbReference type="GO" id="GO:0005739">
    <property type="term" value="C:mitochondrion"/>
    <property type="evidence" value="ECO:0007669"/>
    <property type="project" value="UniProtKB-SubCell"/>
</dbReference>
<dbReference type="GO" id="GO:0032259">
    <property type="term" value="P:methylation"/>
    <property type="evidence" value="ECO:0007669"/>
    <property type="project" value="UniProtKB-KW"/>
</dbReference>
<evidence type="ECO:0000256" key="1">
    <source>
        <dbReference type="ARBA" id="ARBA00004173"/>
    </source>
</evidence>
<comment type="subcellular location">
    <subcellularLocation>
        <location evidence="1">Mitochondrion</location>
    </subcellularLocation>
</comment>
<dbReference type="Gene3D" id="3.40.50.12710">
    <property type="match status" value="1"/>
</dbReference>
<dbReference type="GO" id="GO:0035243">
    <property type="term" value="F:protein-arginine omega-N symmetric methyltransferase activity"/>
    <property type="evidence" value="ECO:0007669"/>
    <property type="project" value="UniProtKB-EC"/>
</dbReference>
<evidence type="ECO:0000256" key="2">
    <source>
        <dbReference type="ARBA" id="ARBA00005891"/>
    </source>
</evidence>
<evidence type="ECO:0000256" key="8">
    <source>
        <dbReference type="SAM" id="MobiDB-lite"/>
    </source>
</evidence>
<feature type="compositionally biased region" description="Polar residues" evidence="8">
    <location>
        <begin position="28"/>
        <end position="42"/>
    </location>
</feature>
<sequence>MAVASSSRRLVVQQSRCALRSATLSPRSVATPSASFRPTATAGTVHALRHSSSSSSSNDKDDEWTRHRAQYNYDPFTLHPEAKHYSYPMVTADELASPMCSKVNSRGPGGRPREVRMLARDFIHDSLYNPTYGYFTKQAVLLPDPPVSGEDKEAEGYKEVAGELYTEEMGLLRPANAGFDFNAIRNESEFMRLVEERYQLFEEQISVLVQDHANTLDAASKQQQFASDVQRERTARLAKRTSPAPTEYSAAGLEAAQQRGRAMRAHEGVQESDVQSMAAKQVWHTPTQIFQPHYAHAIARYLVAEYKLHHYPYDDLAIYELGAGSGALAHGILDYLRAHEPEIYVRTRYRIVEISARLAAEQRRKLRAFGERVEVVNEDVLGWSRGVVQEPCFVVALEVLDNLAHDVVRFGTVGLEAYQAVVSVDETGDMHELWQPLSDPLIREYLDTVPLSPLASSPLRFLPPRLREAVAKHAPFFPNLTAPTYVPTHALRLMHTLHRCFPQHRLVMSDFDTLPDALVGTNAPVVQTRFQGAMIPVSTYLVLQGYFDIFFPTNFAHLKHVYKSVLSPGKARSAGKEFFSSHFPGAGGAGGARERNVKVYSHAAFLERYAQTEKLQLRDGSNPLLSWYANASWFLS</sequence>
<accession>E6ZKF5</accession>
<keyword evidence="5" id="KW-0808">Transferase</keyword>
<evidence type="ECO:0000313" key="9">
    <source>
        <dbReference type="EMBL" id="CBQ67808.1"/>
    </source>
</evidence>
<protein>
    <recommendedName>
        <fullName evidence="3">type II protein arginine methyltransferase</fullName>
        <ecNumber evidence="3">2.1.1.320</ecNumber>
    </recommendedName>
</protein>
<dbReference type="VEuPathDB" id="FungiDB:sr11781"/>
<dbReference type="InterPro" id="IPR029063">
    <property type="entry name" value="SAM-dependent_MTases_sf"/>
</dbReference>
<organism evidence="9 10">
    <name type="scientific">Sporisorium reilianum (strain SRZ2)</name>
    <name type="common">Maize head smut fungus</name>
    <dbReference type="NCBI Taxonomy" id="999809"/>
    <lineage>
        <taxon>Eukaryota</taxon>
        <taxon>Fungi</taxon>
        <taxon>Dikarya</taxon>
        <taxon>Basidiomycota</taxon>
        <taxon>Ustilaginomycotina</taxon>
        <taxon>Ustilaginomycetes</taxon>
        <taxon>Ustilaginales</taxon>
        <taxon>Ustilaginaceae</taxon>
        <taxon>Sporisorium</taxon>
    </lineage>
</organism>
<dbReference type="EC" id="2.1.1.320" evidence="3"/>
<name>E6ZKF5_SPORE</name>
<dbReference type="EMBL" id="FQ311430">
    <property type="protein sequence ID" value="CBQ67808.1"/>
    <property type="molecule type" value="Genomic_DNA"/>
</dbReference>
<dbReference type="InterPro" id="IPR003788">
    <property type="entry name" value="NDUFAF7"/>
</dbReference>
<dbReference type="OrthoDB" id="17415at2759"/>
<dbReference type="PANTHER" id="PTHR12049:SF5">
    <property type="entry name" value="PROTEIN ARGININE METHYLTRANSFERASE NDUFAF7 HOMOLOG, MITOCHONDRIAL"/>
    <property type="match status" value="1"/>
</dbReference>
<proteinExistence type="inferred from homology"/>
<dbReference type="PANTHER" id="PTHR12049">
    <property type="entry name" value="PROTEIN ARGININE METHYLTRANSFERASE NDUFAF7, MITOCHONDRIAL"/>
    <property type="match status" value="1"/>
</dbReference>
<reference evidence="9 10" key="1">
    <citation type="journal article" date="2010" name="Science">
        <title>Pathogenicity determinants in smut fungi revealed by genome comparison.</title>
        <authorList>
            <person name="Schirawski J."/>
            <person name="Mannhaupt G."/>
            <person name="Muench K."/>
            <person name="Brefort T."/>
            <person name="Schipper K."/>
            <person name="Doehlemann G."/>
            <person name="Di Stasio M."/>
            <person name="Roessel N."/>
            <person name="Mendoza-Mendoza A."/>
            <person name="Pester D."/>
            <person name="Mueller O."/>
            <person name="Winterberg B."/>
            <person name="Meyer E."/>
            <person name="Ghareeb H."/>
            <person name="Wollenberg T."/>
            <person name="Muensterkoetter M."/>
            <person name="Wong P."/>
            <person name="Walter M."/>
            <person name="Stukenbrock E."/>
            <person name="Gueldener U."/>
            <person name="Kahmann R."/>
        </authorList>
    </citation>
    <scope>NUCLEOTIDE SEQUENCE [LARGE SCALE GENOMIC DNA]</scope>
    <source>
        <strain evidence="10">SRZ2</strain>
    </source>
</reference>
<evidence type="ECO:0000256" key="7">
    <source>
        <dbReference type="ARBA" id="ARBA00048612"/>
    </source>
</evidence>
<dbReference type="HOGENOM" id="CLU_028484_1_0_1"/>